<keyword evidence="1" id="KW-0472">Membrane</keyword>
<keyword evidence="3" id="KW-1185">Reference proteome</keyword>
<accession>D7L256</accession>
<keyword evidence="1" id="KW-1133">Transmembrane helix</keyword>
<keyword evidence="1" id="KW-0812">Transmembrane</keyword>
<proteinExistence type="predicted"/>
<dbReference type="Proteomes" id="UP000008694">
    <property type="component" value="Unassembled WGS sequence"/>
</dbReference>
<gene>
    <name evidence="2" type="ORF">ARALYDRAFT_896479</name>
</gene>
<feature type="transmembrane region" description="Helical" evidence="1">
    <location>
        <begin position="217"/>
        <end position="237"/>
    </location>
</feature>
<dbReference type="Gramene" id="scaffold_300449.1">
    <property type="protein sequence ID" value="scaffold_300449.1"/>
    <property type="gene ID" value="scaffold_300449.1"/>
</dbReference>
<evidence type="ECO:0000256" key="1">
    <source>
        <dbReference type="SAM" id="Phobius"/>
    </source>
</evidence>
<name>D7L256_ARALL</name>
<sequence length="249" mass="29695">MMSLPPILSPIQSQGWVVFHNTQTLSLHVGRVDPRAVSFVSFHNPSTGLKFSIQYCFIFLFFRKKFVSGGPYHRRHLRLSTDEVSPNLWFGEVIWVFDPGINRQILLIEGSGIHDNILWSWILSDDGDVHIIPQLDYSGFMEEQIMVTNRQRWIRRYKRHDSEPFQAIYQCVRLFKVMRKAFGNFIYKMLAFYEYMKRGLNRCHLLPIRLSFGKQGYFHFFIEIVFNFLYFIQWLYFNGSCIMYDVTLL</sequence>
<evidence type="ECO:0000313" key="3">
    <source>
        <dbReference type="Proteomes" id="UP000008694"/>
    </source>
</evidence>
<dbReference type="AlphaFoldDB" id="D7L256"/>
<evidence type="ECO:0000313" key="2">
    <source>
        <dbReference type="EMBL" id="EFH58611.1"/>
    </source>
</evidence>
<organism evidence="3">
    <name type="scientific">Arabidopsis lyrata subsp. lyrata</name>
    <name type="common">Lyre-leaved rock-cress</name>
    <dbReference type="NCBI Taxonomy" id="81972"/>
    <lineage>
        <taxon>Eukaryota</taxon>
        <taxon>Viridiplantae</taxon>
        <taxon>Streptophyta</taxon>
        <taxon>Embryophyta</taxon>
        <taxon>Tracheophyta</taxon>
        <taxon>Spermatophyta</taxon>
        <taxon>Magnoliopsida</taxon>
        <taxon>eudicotyledons</taxon>
        <taxon>Gunneridae</taxon>
        <taxon>Pentapetalae</taxon>
        <taxon>rosids</taxon>
        <taxon>malvids</taxon>
        <taxon>Brassicales</taxon>
        <taxon>Brassicaceae</taxon>
        <taxon>Camelineae</taxon>
        <taxon>Arabidopsis</taxon>
    </lineage>
</organism>
<protein>
    <submittedName>
        <fullName evidence="2">Uncharacterized protein</fullName>
    </submittedName>
</protein>
<dbReference type="EMBL" id="GL348715">
    <property type="protein sequence ID" value="EFH58611.1"/>
    <property type="molecule type" value="Genomic_DNA"/>
</dbReference>
<dbReference type="HOGENOM" id="CLU_1257613_0_0_1"/>
<reference evidence="3" key="1">
    <citation type="journal article" date="2011" name="Nat. Genet.">
        <title>The Arabidopsis lyrata genome sequence and the basis of rapid genome size change.</title>
        <authorList>
            <person name="Hu T.T."/>
            <person name="Pattyn P."/>
            <person name="Bakker E.G."/>
            <person name="Cao J."/>
            <person name="Cheng J.-F."/>
            <person name="Clark R.M."/>
            <person name="Fahlgren N."/>
            <person name="Fawcett J.A."/>
            <person name="Grimwood J."/>
            <person name="Gundlach H."/>
            <person name="Haberer G."/>
            <person name="Hollister J.D."/>
            <person name="Ossowski S."/>
            <person name="Ottilar R.P."/>
            <person name="Salamov A.A."/>
            <person name="Schneeberger K."/>
            <person name="Spannagl M."/>
            <person name="Wang X."/>
            <person name="Yang L."/>
            <person name="Nasrallah M.E."/>
            <person name="Bergelson J."/>
            <person name="Carrington J.C."/>
            <person name="Gaut B.S."/>
            <person name="Schmutz J."/>
            <person name="Mayer K.F.X."/>
            <person name="Van de Peer Y."/>
            <person name="Grigoriev I.V."/>
            <person name="Nordborg M."/>
            <person name="Weigel D."/>
            <person name="Guo Y.-L."/>
        </authorList>
    </citation>
    <scope>NUCLEOTIDE SEQUENCE [LARGE SCALE GENOMIC DNA]</scope>
    <source>
        <strain evidence="3">cv. MN47</strain>
    </source>
</reference>